<dbReference type="EMBL" id="JAIQZE010000009">
    <property type="protein sequence ID" value="MBZ9779101.1"/>
    <property type="molecule type" value="Genomic_DNA"/>
</dbReference>
<name>A0ABS7XM08_9FLAO</name>
<keyword evidence="4" id="KW-1185">Reference proteome</keyword>
<dbReference type="InterPro" id="IPR011250">
    <property type="entry name" value="OMP/PagP_B-barrel"/>
</dbReference>
<dbReference type="RefSeq" id="WP_224461448.1">
    <property type="nucleotide sequence ID" value="NZ_JAIQZE010000009.1"/>
</dbReference>
<feature type="domain" description="Outer membrane protein beta-barrel" evidence="2">
    <location>
        <begin position="18"/>
        <end position="196"/>
    </location>
</feature>
<feature type="chain" id="PRO_5047291960" evidence="1">
    <location>
        <begin position="20"/>
        <end position="221"/>
    </location>
</feature>
<sequence>MKKHLIQFVILLLSTTCFSQNDFSYGIKAGVNFASAHGEASDSNSQIGYDESRTSFHAGVISELSLSNKFSLQTELLYSQVGVNYAYDNRPADGAKVDSDLNLDYITLAILGKYQVYKSLSIEAGPQLGYILNANVEQNRSFFSQIGGGSETVFNEKNDIKDDINNFDFGFALGSSYELNNGLFIQLRYVLGLSEIPKNENQTLSTDLKNAVFQLSLGYKF</sequence>
<reference evidence="4" key="1">
    <citation type="submission" date="2023-07" db="EMBL/GenBank/DDBJ databases">
        <title>Novel species isolated from saline lakes on Tibetan Plateau.</title>
        <authorList>
            <person name="Lu H."/>
        </authorList>
    </citation>
    <scope>NUCLEOTIDE SEQUENCE [LARGE SCALE GENOMIC DNA]</scope>
    <source>
        <strain evidence="4">CAK8W</strain>
    </source>
</reference>
<dbReference type="Proteomes" id="UP001199314">
    <property type="component" value="Unassembled WGS sequence"/>
</dbReference>
<keyword evidence="1" id="KW-0732">Signal</keyword>
<dbReference type="SUPFAM" id="SSF56925">
    <property type="entry name" value="OMPA-like"/>
    <property type="match status" value="1"/>
</dbReference>
<evidence type="ECO:0000259" key="2">
    <source>
        <dbReference type="Pfam" id="PF13568"/>
    </source>
</evidence>
<evidence type="ECO:0000313" key="3">
    <source>
        <dbReference type="EMBL" id="MBZ9779101.1"/>
    </source>
</evidence>
<dbReference type="InterPro" id="IPR025665">
    <property type="entry name" value="Beta-barrel_OMP_2"/>
</dbReference>
<dbReference type="Pfam" id="PF13568">
    <property type="entry name" value="OMP_b-brl_2"/>
    <property type="match status" value="1"/>
</dbReference>
<comment type="caution">
    <text evidence="3">The sequence shown here is derived from an EMBL/GenBank/DDBJ whole genome shotgun (WGS) entry which is preliminary data.</text>
</comment>
<protein>
    <submittedName>
        <fullName evidence="3">PorT family protein</fullName>
    </submittedName>
</protein>
<gene>
    <name evidence="3" type="ORF">LB452_09210</name>
</gene>
<dbReference type="Gene3D" id="2.40.160.60">
    <property type="entry name" value="Outer membrane protein transport protein (OMPP1/FadL/TodX)"/>
    <property type="match status" value="1"/>
</dbReference>
<feature type="signal peptide" evidence="1">
    <location>
        <begin position="1"/>
        <end position="19"/>
    </location>
</feature>
<evidence type="ECO:0000256" key="1">
    <source>
        <dbReference type="SAM" id="SignalP"/>
    </source>
</evidence>
<evidence type="ECO:0000313" key="4">
    <source>
        <dbReference type="Proteomes" id="UP001199314"/>
    </source>
</evidence>
<accession>A0ABS7XM08</accession>
<organism evidence="3 4">
    <name type="scientific">Psychroflexus longus</name>
    <dbReference type="NCBI Taxonomy" id="2873596"/>
    <lineage>
        <taxon>Bacteria</taxon>
        <taxon>Pseudomonadati</taxon>
        <taxon>Bacteroidota</taxon>
        <taxon>Flavobacteriia</taxon>
        <taxon>Flavobacteriales</taxon>
        <taxon>Flavobacteriaceae</taxon>
        <taxon>Psychroflexus</taxon>
    </lineage>
</organism>
<proteinExistence type="predicted"/>